<feature type="non-terminal residue" evidence="2">
    <location>
        <position position="32"/>
    </location>
</feature>
<reference evidence="2" key="1">
    <citation type="journal article" date="2014" name="Front. Microbiol.">
        <title>High frequency of phylogenetically diverse reductive dehalogenase-homologous genes in deep subseafloor sedimentary metagenomes.</title>
        <authorList>
            <person name="Kawai M."/>
            <person name="Futagami T."/>
            <person name="Toyoda A."/>
            <person name="Takaki Y."/>
            <person name="Nishi S."/>
            <person name="Hori S."/>
            <person name="Arai W."/>
            <person name="Tsubouchi T."/>
            <person name="Morono Y."/>
            <person name="Uchiyama I."/>
            <person name="Ito T."/>
            <person name="Fujiyama A."/>
            <person name="Inagaki F."/>
            <person name="Takami H."/>
        </authorList>
    </citation>
    <scope>NUCLEOTIDE SEQUENCE</scope>
    <source>
        <strain evidence="2">Expedition CK06-06</strain>
    </source>
</reference>
<dbReference type="Pfam" id="PF01975">
    <property type="entry name" value="SurE"/>
    <property type="match status" value="1"/>
</dbReference>
<dbReference type="SUPFAM" id="SSF64167">
    <property type="entry name" value="SurE-like"/>
    <property type="match status" value="1"/>
</dbReference>
<name>X1IH23_9ZZZZ</name>
<dbReference type="GO" id="GO:0016787">
    <property type="term" value="F:hydrolase activity"/>
    <property type="evidence" value="ECO:0007669"/>
    <property type="project" value="InterPro"/>
</dbReference>
<gene>
    <name evidence="2" type="ORF">S03H2_32565</name>
</gene>
<protein>
    <recommendedName>
        <fullName evidence="1">Survival protein SurE-like phosphatase/nucleotidase domain-containing protein</fullName>
    </recommendedName>
</protein>
<dbReference type="EMBL" id="BARU01019788">
    <property type="protein sequence ID" value="GAH56873.1"/>
    <property type="molecule type" value="Genomic_DNA"/>
</dbReference>
<dbReference type="AlphaFoldDB" id="X1IH23"/>
<feature type="domain" description="Survival protein SurE-like phosphatase/nucleotidase" evidence="1">
    <location>
        <begin position="6"/>
        <end position="29"/>
    </location>
</feature>
<evidence type="ECO:0000313" key="2">
    <source>
        <dbReference type="EMBL" id="GAH56873.1"/>
    </source>
</evidence>
<dbReference type="Gene3D" id="3.40.1210.10">
    <property type="entry name" value="Survival protein SurE-like phosphatase/nucleotidase"/>
    <property type="match status" value="1"/>
</dbReference>
<evidence type="ECO:0000259" key="1">
    <source>
        <dbReference type="Pfam" id="PF01975"/>
    </source>
</evidence>
<proteinExistence type="predicted"/>
<organism evidence="2">
    <name type="scientific">marine sediment metagenome</name>
    <dbReference type="NCBI Taxonomy" id="412755"/>
    <lineage>
        <taxon>unclassified sequences</taxon>
        <taxon>metagenomes</taxon>
        <taxon>ecological metagenomes</taxon>
    </lineage>
</organism>
<comment type="caution">
    <text evidence="2">The sequence shown here is derived from an EMBL/GenBank/DDBJ whole genome shotgun (WGS) entry which is preliminary data.</text>
</comment>
<accession>X1IH23</accession>
<sequence length="32" mass="3383">MEEPHILLTNDDGIKSPGLWAAASALSEIGFV</sequence>
<dbReference type="InterPro" id="IPR002828">
    <property type="entry name" value="SurE-like_Pase/nucleotidase"/>
</dbReference>
<dbReference type="InterPro" id="IPR036523">
    <property type="entry name" value="SurE-like_sf"/>
</dbReference>